<keyword evidence="1" id="KW-0812">Transmembrane</keyword>
<gene>
    <name evidence="2" type="ORF">GTA08_BOTSDO02699</name>
    <name evidence="3" type="ORF">GTA08_BOTSDO12403</name>
</gene>
<keyword evidence="4" id="KW-1185">Reference proteome</keyword>
<dbReference type="EMBL" id="WWBZ02000016">
    <property type="protein sequence ID" value="KAF4309873.1"/>
    <property type="molecule type" value="Genomic_DNA"/>
</dbReference>
<reference evidence="3 4" key="1">
    <citation type="submission" date="2020-04" db="EMBL/GenBank/DDBJ databases">
        <title>Genome Assembly and Annotation of Botryosphaeria dothidea sdau 11-99, a Latent Pathogen of Apple Fruit Ring Rot in China.</title>
        <authorList>
            <person name="Yu C."/>
            <person name="Diao Y."/>
            <person name="Lu Q."/>
            <person name="Zhao J."/>
            <person name="Cui S."/>
            <person name="Peng C."/>
            <person name="He B."/>
            <person name="Liu H."/>
        </authorList>
    </citation>
    <scope>NUCLEOTIDE SEQUENCE [LARGE SCALE GENOMIC DNA]</scope>
    <source>
        <strain evidence="4">sdau11-99</strain>
        <strain evidence="3">Sdau11-99</strain>
    </source>
</reference>
<name>A0A8H4J5B8_9PEZI</name>
<keyword evidence="1" id="KW-0472">Membrane</keyword>
<evidence type="ECO:0000313" key="4">
    <source>
        <dbReference type="Proteomes" id="UP000572817"/>
    </source>
</evidence>
<evidence type="ECO:0000313" key="2">
    <source>
        <dbReference type="EMBL" id="KAF4309873.1"/>
    </source>
</evidence>
<proteinExistence type="predicted"/>
<feature type="transmembrane region" description="Helical" evidence="1">
    <location>
        <begin position="12"/>
        <end position="30"/>
    </location>
</feature>
<dbReference type="AlphaFoldDB" id="A0A8H4J5B8"/>
<sequence>MSPFRIPLPGPVCIVFYLTTFFILITAPTNPWNTPFIGPQTACAPTFTAAIAHTSLSLVYSALIGLAVALCLLPGYYMAGSVLRVAVGTAGFLANVVFIALVAALVLAVVPSGAVILAPGPATAHF</sequence>
<dbReference type="Proteomes" id="UP000572817">
    <property type="component" value="Unassembled WGS sequence"/>
</dbReference>
<accession>A0A8H4J5B8</accession>
<evidence type="ECO:0000313" key="3">
    <source>
        <dbReference type="EMBL" id="KAF4312082.1"/>
    </source>
</evidence>
<evidence type="ECO:0000256" key="1">
    <source>
        <dbReference type="SAM" id="Phobius"/>
    </source>
</evidence>
<organism evidence="3 4">
    <name type="scientific">Botryosphaeria dothidea</name>
    <dbReference type="NCBI Taxonomy" id="55169"/>
    <lineage>
        <taxon>Eukaryota</taxon>
        <taxon>Fungi</taxon>
        <taxon>Dikarya</taxon>
        <taxon>Ascomycota</taxon>
        <taxon>Pezizomycotina</taxon>
        <taxon>Dothideomycetes</taxon>
        <taxon>Dothideomycetes incertae sedis</taxon>
        <taxon>Botryosphaeriales</taxon>
        <taxon>Botryosphaeriaceae</taxon>
        <taxon>Botryosphaeria</taxon>
    </lineage>
</organism>
<comment type="caution">
    <text evidence="3">The sequence shown here is derived from an EMBL/GenBank/DDBJ whole genome shotgun (WGS) entry which is preliminary data.</text>
</comment>
<protein>
    <submittedName>
        <fullName evidence="3">Uncharacterized protein</fullName>
    </submittedName>
</protein>
<dbReference type="EMBL" id="WWBZ02000007">
    <property type="protein sequence ID" value="KAF4312082.1"/>
    <property type="molecule type" value="Genomic_DNA"/>
</dbReference>
<feature type="transmembrane region" description="Helical" evidence="1">
    <location>
        <begin position="50"/>
        <end position="73"/>
    </location>
</feature>
<keyword evidence="1" id="KW-1133">Transmembrane helix</keyword>
<feature type="transmembrane region" description="Helical" evidence="1">
    <location>
        <begin position="85"/>
        <end position="110"/>
    </location>
</feature>